<reference evidence="9 10" key="2">
    <citation type="journal article" date="2011" name="PLoS Genet.">
        <title>Caenorhabditis briggsae recombinant inbred line genotypes reveal inter-strain incompatibility and the evolution of recombination.</title>
        <authorList>
            <person name="Ross J.A."/>
            <person name="Koboldt D.C."/>
            <person name="Staisch J.E."/>
            <person name="Chamberlin H.M."/>
            <person name="Gupta B.P."/>
            <person name="Miller R.D."/>
            <person name="Baird S.E."/>
            <person name="Haag E.S."/>
        </authorList>
    </citation>
    <scope>NUCLEOTIDE SEQUENCE [LARGE SCALE GENOMIC DNA]</scope>
    <source>
        <strain evidence="9 10">AF16</strain>
    </source>
</reference>
<accession>A8WYE8</accession>
<evidence type="ECO:0000259" key="7">
    <source>
        <dbReference type="Pfam" id="PF00135"/>
    </source>
</evidence>
<dbReference type="eggNOG" id="KOG1516">
    <property type="taxonomic scope" value="Eukaryota"/>
</dbReference>
<dbReference type="PANTHER" id="PTHR11559">
    <property type="entry name" value="CARBOXYLESTERASE"/>
    <property type="match status" value="1"/>
</dbReference>
<evidence type="ECO:0000256" key="6">
    <source>
        <dbReference type="SAM" id="SignalP"/>
    </source>
</evidence>
<feature type="chain" id="PRO_5007306372" evidence="6">
    <location>
        <begin position="19"/>
        <end position="1328"/>
    </location>
</feature>
<dbReference type="Pfam" id="PF00135">
    <property type="entry name" value="COesterase"/>
    <property type="match status" value="1"/>
</dbReference>
<dbReference type="Pfam" id="PF01579">
    <property type="entry name" value="DUF19"/>
    <property type="match status" value="1"/>
</dbReference>
<dbReference type="InterPro" id="IPR019826">
    <property type="entry name" value="Carboxylesterase_B_AS"/>
</dbReference>
<evidence type="ECO:0000256" key="3">
    <source>
        <dbReference type="ARBA" id="ARBA00022801"/>
    </source>
</evidence>
<keyword evidence="5" id="KW-0472">Membrane</keyword>
<dbReference type="Gene3D" id="3.40.50.1820">
    <property type="entry name" value="alpha/beta hydrolase"/>
    <property type="match status" value="1"/>
</dbReference>
<organism evidence="9 10">
    <name type="scientific">Caenorhabditis briggsae</name>
    <dbReference type="NCBI Taxonomy" id="6238"/>
    <lineage>
        <taxon>Eukaryota</taxon>
        <taxon>Metazoa</taxon>
        <taxon>Ecdysozoa</taxon>
        <taxon>Nematoda</taxon>
        <taxon>Chromadorea</taxon>
        <taxon>Rhabditida</taxon>
        <taxon>Rhabditina</taxon>
        <taxon>Rhabditomorpha</taxon>
        <taxon>Rhabditoidea</taxon>
        <taxon>Rhabditidae</taxon>
        <taxon>Peloderinae</taxon>
        <taxon>Caenorhabditis</taxon>
    </lineage>
</organism>
<keyword evidence="3" id="KW-0378">Hydrolase</keyword>
<dbReference type="InterPro" id="IPR029058">
    <property type="entry name" value="AB_hydrolase_fold"/>
</dbReference>
<evidence type="ECO:0000313" key="10">
    <source>
        <dbReference type="Proteomes" id="UP000008549"/>
    </source>
</evidence>
<feature type="compositionally biased region" description="Low complexity" evidence="4">
    <location>
        <begin position="102"/>
        <end position="114"/>
    </location>
</feature>
<feature type="signal peptide" evidence="6">
    <location>
        <begin position="1"/>
        <end position="18"/>
    </location>
</feature>
<feature type="compositionally biased region" description="Low complexity" evidence="4">
    <location>
        <begin position="479"/>
        <end position="514"/>
    </location>
</feature>
<dbReference type="FunFam" id="3.40.50.1820:FF:000277">
    <property type="entry name" value="Carboxylic ester hydrolase"/>
    <property type="match status" value="1"/>
</dbReference>
<dbReference type="RefSeq" id="XP_045092756.1">
    <property type="nucleotide sequence ID" value="XM_045238179.1"/>
</dbReference>
<reference evidence="9 10" key="1">
    <citation type="journal article" date="2003" name="PLoS Biol.">
        <title>The genome sequence of Caenorhabditis briggsae: a platform for comparative genomics.</title>
        <authorList>
            <person name="Stein L.D."/>
            <person name="Bao Z."/>
            <person name="Blasiar D."/>
            <person name="Blumenthal T."/>
            <person name="Brent M.R."/>
            <person name="Chen N."/>
            <person name="Chinwalla A."/>
            <person name="Clarke L."/>
            <person name="Clee C."/>
            <person name="Coghlan A."/>
            <person name="Coulson A."/>
            <person name="D'Eustachio P."/>
            <person name="Fitch D.H."/>
            <person name="Fulton L.A."/>
            <person name="Fulton R.E."/>
            <person name="Griffiths-Jones S."/>
            <person name="Harris T.W."/>
            <person name="Hillier L.W."/>
            <person name="Kamath R."/>
            <person name="Kuwabara P.E."/>
            <person name="Mardis E.R."/>
            <person name="Marra M.A."/>
            <person name="Miner T.L."/>
            <person name="Minx P."/>
            <person name="Mullikin J.C."/>
            <person name="Plumb R.W."/>
            <person name="Rogers J."/>
            <person name="Schein J.E."/>
            <person name="Sohrmann M."/>
            <person name="Spieth J."/>
            <person name="Stajich J.E."/>
            <person name="Wei C."/>
            <person name="Willey D."/>
            <person name="Wilson R.K."/>
            <person name="Durbin R."/>
            <person name="Waterston R.H."/>
        </authorList>
    </citation>
    <scope>NUCLEOTIDE SEQUENCE [LARGE SCALE GENOMIC DNA]</scope>
    <source>
        <strain evidence="9 10">AF16</strain>
    </source>
</reference>
<keyword evidence="5" id="KW-0812">Transmembrane</keyword>
<dbReference type="WormBase" id="CBG04763">
    <property type="protein sequence ID" value="CBP48595"/>
    <property type="gene ID" value="WBGene00027375"/>
</dbReference>
<evidence type="ECO:0000256" key="4">
    <source>
        <dbReference type="SAM" id="MobiDB-lite"/>
    </source>
</evidence>
<comment type="similarity">
    <text evidence="1">Belongs to the type-B carboxylesterase/lipase family.</text>
</comment>
<evidence type="ECO:0000256" key="1">
    <source>
        <dbReference type="ARBA" id="ARBA00005964"/>
    </source>
</evidence>
<evidence type="ECO:0000313" key="11">
    <source>
        <dbReference type="WormBase" id="CBG04763"/>
    </source>
</evidence>
<feature type="compositionally biased region" description="Low complexity" evidence="4">
    <location>
        <begin position="236"/>
        <end position="285"/>
    </location>
</feature>
<feature type="compositionally biased region" description="Low complexity" evidence="4">
    <location>
        <begin position="136"/>
        <end position="157"/>
    </location>
</feature>
<feature type="region of interest" description="Disordered" evidence="4">
    <location>
        <begin position="102"/>
        <end position="194"/>
    </location>
</feature>
<dbReference type="GO" id="GO:0052689">
    <property type="term" value="F:carboxylic ester hydrolase activity"/>
    <property type="evidence" value="ECO:0007669"/>
    <property type="project" value="UniProtKB-KW"/>
</dbReference>
<evidence type="ECO:0000256" key="2">
    <source>
        <dbReference type="ARBA" id="ARBA00022487"/>
    </source>
</evidence>
<feature type="compositionally biased region" description="Polar residues" evidence="4">
    <location>
        <begin position="446"/>
        <end position="472"/>
    </location>
</feature>
<dbReference type="CTD" id="8579944"/>
<keyword evidence="6" id="KW-0732">Signal</keyword>
<feature type="domain" description="T20D4.11-like" evidence="8">
    <location>
        <begin position="1178"/>
        <end position="1326"/>
    </location>
</feature>
<evidence type="ECO:0000256" key="5">
    <source>
        <dbReference type="SAM" id="Phobius"/>
    </source>
</evidence>
<dbReference type="KEGG" id="cbr:CBG_04763"/>
<dbReference type="PROSITE" id="PS00122">
    <property type="entry name" value="CARBOXYLESTERASE_B_1"/>
    <property type="match status" value="1"/>
</dbReference>
<dbReference type="GeneID" id="8579944"/>
<gene>
    <name evidence="9 11" type="ORF">CBG04763</name>
    <name evidence="9" type="ORF">CBG_04763</name>
</gene>
<keyword evidence="5" id="KW-1133">Transmembrane helix</keyword>
<feature type="compositionally biased region" description="Polar residues" evidence="4">
    <location>
        <begin position="286"/>
        <end position="355"/>
    </location>
</feature>
<name>A8WYE8_CAEBR</name>
<sequence>MYWLSLLPLSLFLVSVLSAPTYFDKSASAQKASCLGYRCVGLVEVTLAQIMGENWDLLFLCDALQTCSSEEKSCSDLEEWQIQVVDLTCDFILKRASTSTISPATSQQPSQQATLGTTSSPPNPVQTPTVGSILFSDIGESSSISEAEASTDSSTSTFEQFTAPMIGGPMDVEPSSPETPSSTEPDVSTSSTSAVPEVFTDLAIELPTSAPEASTESATSVHSTSEPVSTDSSTFEPPEGLPHTLPETPETSSPEPEPSTSAIEPTTLEPSTSESAALTDSSSSTFEPTATFTWPPSENPGNLSTEPEASTDTIEPSTLEPSATESITLPTQTPDSSSTEPEVSTAPTVPTTFGPSTFEPENPATLETSSSEPGPSTHPTQPTFEPSATEPFTLLPQTPETLSTEPESSTSPTEPTTFEPSTSGPDVTFEPSTTEPFTWLPPWAIETSSTEPGSSTAPTELNTFEPSTSGPEFTTDFPTLETDATFLPTTTETEPPVTEPTFWTTPTTPPSTSTPLKVLTSVCQKRLLDSGSFAEDTITRAFEFLELNVDRQHQCLIINSGLYIQHAVDSVREVCGQSDAEFVSIKLVFGRSGQIEGKVLNATYSPLGNQSAIVFLGIPYVAPPLGNLRFHKPKPQTPWKGILETKSYRPACMSNATKTYKNSVGGPISEDCLYANVFTNEYCFEKKNCSVMIAIHGGDFVYESASAFNPEILINNFVGQNRNIVVVSLNYRLGAFGFRQLAGDVGGRNLGLFDILAGVKWVRREIRSFGGNKDRITLMGHSAGAELSALFSISPLSKGLIHQQIVMSGPLTNLSKKSNYKAMTKVTKIVGCLPEDVGFEKLSKVQLKKAYSCLRSKPAEEILDAEMLVMRDTTYYFGPPNVDGEFIVDYPDNVFRDNSVFPINTMIGITTAELRDNIYINEPKNANNQEELLKDVCEHIGFEIYKEPERFVDQCVRYYGNDTQAQYLSDDMEFYSRAISTANLPLSENTKVYLYSYAYSGAGRAFNKYLNVPSPHHSEDFIYVFGTHRGVFAPKDYIIEHMYTGMFANFINFGNPRLSEDQPWLQYTKEKREHFVINFDANFTIPGKREYYYTNAMNFWHNAGEKTFREHFSKSLDTFHIVNLNTPIVSHIDGISSDGDKKFEQTEILFKMLFLAFILFLSAPVVTIPNSCFAPEIRNEARNCVNTLGPMYDKLKAALAGSWKSPNISKDINDFCITSVNCYKSLQLCAGIDKNLISEIDGICDLYNFQSGKFKDCYQKMDSNNYDNCVYSFFMSPLYVDAPTNRQRCQSLKSNGKCVKKKTQDVCSKDYASDFDDHLDGQLKRFSC</sequence>
<dbReference type="HOGENOM" id="CLU_259291_0_0_1"/>
<dbReference type="InterPro" id="IPR002542">
    <property type="entry name" value="T20D4.11-like_dom"/>
</dbReference>
<dbReference type="InParanoid" id="A8WYE8"/>
<keyword evidence="2" id="KW-0719">Serine esterase</keyword>
<protein>
    <submittedName>
        <fullName evidence="9">Protein CBG04763</fullName>
    </submittedName>
</protein>
<feature type="compositionally biased region" description="Polar residues" evidence="4">
    <location>
        <begin position="115"/>
        <end position="130"/>
    </location>
</feature>
<feature type="compositionally biased region" description="Low complexity" evidence="4">
    <location>
        <begin position="393"/>
        <end position="423"/>
    </location>
</feature>
<dbReference type="SUPFAM" id="SSF53474">
    <property type="entry name" value="alpha/beta-Hydrolases"/>
    <property type="match status" value="1"/>
</dbReference>
<dbReference type="EMBL" id="HE601135">
    <property type="protein sequence ID" value="CAP25406.2"/>
    <property type="molecule type" value="Genomic_DNA"/>
</dbReference>
<proteinExistence type="inferred from homology"/>
<evidence type="ECO:0000313" key="9">
    <source>
        <dbReference type="EMBL" id="CAP25406.2"/>
    </source>
</evidence>
<evidence type="ECO:0000259" key="8">
    <source>
        <dbReference type="Pfam" id="PF01579"/>
    </source>
</evidence>
<feature type="compositionally biased region" description="Low complexity" evidence="4">
    <location>
        <begin position="171"/>
        <end position="193"/>
    </location>
</feature>
<dbReference type="InterPro" id="IPR002018">
    <property type="entry name" value="CarbesteraseB"/>
</dbReference>
<feature type="compositionally biased region" description="Polar residues" evidence="4">
    <location>
        <begin position="365"/>
        <end position="386"/>
    </location>
</feature>
<feature type="compositionally biased region" description="Polar residues" evidence="4">
    <location>
        <begin position="221"/>
        <end position="235"/>
    </location>
</feature>
<dbReference type="STRING" id="6238.A8WYE8"/>
<feature type="region of interest" description="Disordered" evidence="4">
    <location>
        <begin position="210"/>
        <end position="514"/>
    </location>
</feature>
<feature type="transmembrane region" description="Helical" evidence="5">
    <location>
        <begin position="1148"/>
        <end position="1168"/>
    </location>
</feature>
<dbReference type="InterPro" id="IPR050309">
    <property type="entry name" value="Type-B_Carboxylest/Lipase"/>
</dbReference>
<dbReference type="ESTHER" id="caebr-a8wye8">
    <property type="family name" value="Carb_B_Nematoda"/>
</dbReference>
<feature type="compositionally biased region" description="Low complexity" evidence="4">
    <location>
        <begin position="210"/>
        <end position="220"/>
    </location>
</feature>
<keyword evidence="10" id="KW-1185">Reference proteome</keyword>
<dbReference type="Proteomes" id="UP000008549">
    <property type="component" value="Unassembled WGS sequence"/>
</dbReference>
<feature type="domain" description="Carboxylesterase type B" evidence="7">
    <location>
        <begin position="590"/>
        <end position="1100"/>
    </location>
</feature>